<evidence type="ECO:0000313" key="3">
    <source>
        <dbReference type="Proteomes" id="UP000078387"/>
    </source>
</evidence>
<accession>A0A5K1U6E4</accession>
<dbReference type="OMA" id="HRCPRFQ"/>
<dbReference type="AlphaFoldDB" id="A0A5K1U6E4"/>
<dbReference type="VEuPathDB" id="AmoebaDB:EHI_120620"/>
<evidence type="ECO:0000256" key="1">
    <source>
        <dbReference type="SAM" id="Coils"/>
    </source>
</evidence>
<name>A0A5K1U6E4_ENTHI</name>
<proteinExistence type="predicted"/>
<protein>
    <submittedName>
        <fullName evidence="2">Uncharacterized protein</fullName>
    </submittedName>
</protein>
<feature type="coiled-coil region" evidence="1">
    <location>
        <begin position="43"/>
        <end position="94"/>
    </location>
</feature>
<dbReference type="Proteomes" id="UP000078387">
    <property type="component" value="Unassembled WGS sequence"/>
</dbReference>
<reference evidence="2 3" key="1">
    <citation type="submission" date="2016-05" db="EMBL/GenBank/DDBJ databases">
        <title>First whole genome sequencing of Entamoeba histolytica HM1:IMSS-clone-6.</title>
        <authorList>
            <person name="Mukherjee Avik.K."/>
            <person name="Izumyama S."/>
            <person name="Nakada-Tsukui K."/>
            <person name="Nozaki T."/>
        </authorList>
    </citation>
    <scope>NUCLEOTIDE SEQUENCE [LARGE SCALE GENOMIC DNA]</scope>
    <source>
        <strain evidence="2 3">HM1:IMSS clone 6</strain>
    </source>
</reference>
<gene>
    <name evidence="2" type="ORF">CL6EHI_120620</name>
</gene>
<dbReference type="VEuPathDB" id="AmoebaDB:EHI5A_018120"/>
<comment type="caution">
    <text evidence="2">The sequence shown here is derived from an EMBL/GenBank/DDBJ whole genome shotgun (WGS) entry which is preliminary data.</text>
</comment>
<evidence type="ECO:0000313" key="2">
    <source>
        <dbReference type="EMBL" id="GAT98074.1"/>
    </source>
</evidence>
<dbReference type="VEuPathDB" id="AmoebaDB:EHI8A_026160"/>
<dbReference type="EMBL" id="BDEQ01000001">
    <property type="protein sequence ID" value="GAT98074.1"/>
    <property type="molecule type" value="Genomic_DNA"/>
</dbReference>
<sequence>MSQKVTITVEEYIQMLINEKELKVLKDETLHLLNEKEINKTLIKEMEMKNNILSEVVQQETKKYAQLEYKKRYLENKLNQLENDKQLNDKEKLEILTEIKTNLKKQPNIFIQQEYPQEYPFDEKKLNFTHSFFSETISKPINIKNTYLFMPIFTKKEISNSLGKVTEPMTDEIYKKVLIFLNEIPKDEKYKITTNKVVKITPIFIFEVQYDLFVEIFKSFIENKKEVVLINKYPSISSKVLFQEYCNQAGIHCLNSTYDEKARWQRIHIAKFNKCIIELEKQRKKDGLNIMFSFVKHRYPRFQFIGLGKM</sequence>
<keyword evidence="1" id="KW-0175">Coiled coil</keyword>
<dbReference type="VEuPathDB" id="AmoebaDB:EHI7A_031780"/>
<organism evidence="2 3">
    <name type="scientific">Entamoeba histolytica</name>
    <dbReference type="NCBI Taxonomy" id="5759"/>
    <lineage>
        <taxon>Eukaryota</taxon>
        <taxon>Amoebozoa</taxon>
        <taxon>Evosea</taxon>
        <taxon>Archamoebae</taxon>
        <taxon>Mastigamoebida</taxon>
        <taxon>Entamoebidae</taxon>
        <taxon>Entamoeba</taxon>
    </lineage>
</organism>
<dbReference type="VEuPathDB" id="AmoebaDB:KM1_042060"/>